<dbReference type="InterPro" id="IPR040980">
    <property type="entry name" value="SWI2_SNF2"/>
</dbReference>
<dbReference type="Gene3D" id="3.40.50.300">
    <property type="entry name" value="P-loop containing nucleotide triphosphate hydrolases"/>
    <property type="match status" value="2"/>
</dbReference>
<evidence type="ECO:0000313" key="2">
    <source>
        <dbReference type="EMBL" id="SFE90151.1"/>
    </source>
</evidence>
<proteinExistence type="predicted"/>
<dbReference type="PANTHER" id="PTHR42927">
    <property type="entry name" value="HELICASE SUPERFAMILY 1 AND 2 DOMAIN-CONTAINING PROTEIN"/>
    <property type="match status" value="1"/>
</dbReference>
<accession>A0A1I2ECH1</accession>
<dbReference type="InterPro" id="IPR027417">
    <property type="entry name" value="P-loop_NTPase"/>
</dbReference>
<dbReference type="SMART" id="SM00487">
    <property type="entry name" value="DEXDc"/>
    <property type="match status" value="1"/>
</dbReference>
<reference evidence="3" key="1">
    <citation type="submission" date="2016-10" db="EMBL/GenBank/DDBJ databases">
        <authorList>
            <person name="Varghese N."/>
            <person name="Submissions S."/>
        </authorList>
    </citation>
    <scope>NUCLEOTIDE SEQUENCE [LARGE SCALE GENOMIC DNA]</scope>
    <source>
        <strain evidence="3">CGMCC 1.9227</strain>
    </source>
</reference>
<dbReference type="Pfam" id="PF22679">
    <property type="entry name" value="T1R_D3-like"/>
    <property type="match status" value="1"/>
</dbReference>
<protein>
    <submittedName>
        <fullName evidence="2">Type I restriction enzyme, R subunit</fullName>
    </submittedName>
</protein>
<dbReference type="Pfam" id="PF04313">
    <property type="entry name" value="HSDR_N"/>
    <property type="match status" value="1"/>
</dbReference>
<keyword evidence="3" id="KW-1185">Reference proteome</keyword>
<dbReference type="InterPro" id="IPR014001">
    <property type="entry name" value="Helicase_ATP-bd"/>
</dbReference>
<dbReference type="InterPro" id="IPR055180">
    <property type="entry name" value="HsdR_RecA-like_helicase_dom_2"/>
</dbReference>
<evidence type="ECO:0000259" key="1">
    <source>
        <dbReference type="PROSITE" id="PS51192"/>
    </source>
</evidence>
<dbReference type="OrthoDB" id="9758243at2"/>
<dbReference type="RefSeq" id="WP_091204404.1">
    <property type="nucleotide sequence ID" value="NZ_FONQ01000005.1"/>
</dbReference>
<sequence>MAKGIHTELTFERAIEEALLENGGYTKGYSEDFDEQTGLFPTYIINFLKESQPTFWAKLANIHKDEVDKKVIQRLIKEIDLRGVLDVIRNGFTDYGVKFQMAFFKPESTLNPDAELLYNKNNLSVIRQVNYERVGKNSLDMVFALNGLPIATIELKNQFSGQSVENAKKQYVYDREPDEPIFLFKKRSLVHFAVDADECYMTTKLDGKRTRYLPFNLGNDNGAGNPLNKEGYRTSYLWDKLPDGNAGVWTKDSFMDIIGKFLHLSVEEFEMNGIKKKKESIIFPRFHQMQVVRKATEDARNHGAGKNYLIQHSAGSGKSNSIAWLSYRLSSLHDDANNRIFDSVIVITDRKVLDSQLQNTIYQFEHKDGVVQKIDKDSQQLADALTAGSNIIITTLQKFPFILEKIGEIPARKYAVIIDEAHSSQGGEATKKMKEVLSSKSLEQAEKDEAYTGLEEDAEDEIRKSMLARGKQDNLSFFGFTATPKPKTIEVFGTKGSNGKPEPFHLYSMKQAIEEGFILDVLKNYTTYKTYFKLSKEIEDDPKVNKKKASRAIGRFMSLHPHNLAQKTEVMVEHFRQVVSKKIGGKAKAMVVSSSRLHAVRYKEEFDKYIKEKGYTDIKTIVAFSGKVIYDASPEGVTEVELNGFAEKMLPKKFASDEYQLLLVADKYQTGFDQPLLHTMYVDKKLSGVKAVQTLSRLNRMCAGKEDTFVLDFANETEDILNSFQPYYELTSIIENSDPNHLYDLKAQIDASQIIWQSEVDNFCNVYFKSAKSLTVSDQKKLYSFIDPAVDRFKKLPQEQSKENTIVIEITQEDLKNTLQVFTRTYSFLTQIMPFSDIDLEKLFTYTRYLIKKLPRTSQDDKFKLGDEVSLEYYRLQKITEQDILLESQGVYELEGGGSAGIRMSQEEETALSEIINVLNKRFGTEFSTADKLYFDQIYEELILDENLGLQAKSNTMQNFKYGFEDKFMDTTISRMEQNQDIFTKMMNDKEFGNIVKDYMLKKVYQQFRR</sequence>
<name>A0A1I2ECH1_9FLAO</name>
<dbReference type="EMBL" id="FONQ01000005">
    <property type="protein sequence ID" value="SFE90151.1"/>
    <property type="molecule type" value="Genomic_DNA"/>
</dbReference>
<dbReference type="SUPFAM" id="SSF52540">
    <property type="entry name" value="P-loop containing nucleoside triphosphate hydrolases"/>
    <property type="match status" value="1"/>
</dbReference>
<dbReference type="Gene3D" id="3.90.1570.50">
    <property type="match status" value="1"/>
</dbReference>
<dbReference type="GO" id="GO:0009035">
    <property type="term" value="F:type I site-specific deoxyribonuclease activity"/>
    <property type="evidence" value="ECO:0007669"/>
    <property type="project" value="UniProtKB-EC"/>
</dbReference>
<dbReference type="PROSITE" id="PS51192">
    <property type="entry name" value="HELICASE_ATP_BIND_1"/>
    <property type="match status" value="1"/>
</dbReference>
<gene>
    <name evidence="2" type="ORF">SAMN04488131_105154</name>
</gene>
<dbReference type="Pfam" id="PF18766">
    <property type="entry name" value="SWI2_SNF2"/>
    <property type="match status" value="1"/>
</dbReference>
<dbReference type="STRING" id="935223.SAMN04488131_105154"/>
<dbReference type="GO" id="GO:0009307">
    <property type="term" value="P:DNA restriction-modification system"/>
    <property type="evidence" value="ECO:0007669"/>
    <property type="project" value="UniProtKB-KW"/>
</dbReference>
<evidence type="ECO:0000313" key="3">
    <source>
        <dbReference type="Proteomes" id="UP000198596"/>
    </source>
</evidence>
<dbReference type="InterPro" id="IPR007409">
    <property type="entry name" value="Restrct_endonuc_type1_HsdR_N"/>
</dbReference>
<dbReference type="AlphaFoldDB" id="A0A1I2ECH1"/>
<feature type="domain" description="Helicase ATP-binding" evidence="1">
    <location>
        <begin position="299"/>
        <end position="502"/>
    </location>
</feature>
<dbReference type="GO" id="GO:0005524">
    <property type="term" value="F:ATP binding"/>
    <property type="evidence" value="ECO:0007669"/>
    <property type="project" value="UniProtKB-KW"/>
</dbReference>
<dbReference type="Proteomes" id="UP000198596">
    <property type="component" value="Unassembled WGS sequence"/>
</dbReference>
<organism evidence="2 3">
    <name type="scientific">Flavobacterium xueshanense</name>
    <dbReference type="NCBI Taxonomy" id="935223"/>
    <lineage>
        <taxon>Bacteria</taxon>
        <taxon>Pseudomonadati</taxon>
        <taxon>Bacteroidota</taxon>
        <taxon>Flavobacteriia</taxon>
        <taxon>Flavobacteriales</taxon>
        <taxon>Flavobacteriaceae</taxon>
        <taxon>Flavobacterium</taxon>
    </lineage>
</organism>
<dbReference type="PANTHER" id="PTHR42927:SF1">
    <property type="entry name" value="HELICASE SUPERFAMILY 1 AND 2 DOMAIN-CONTAINING PROTEIN"/>
    <property type="match status" value="1"/>
</dbReference>
<dbReference type="GO" id="GO:0003677">
    <property type="term" value="F:DNA binding"/>
    <property type="evidence" value="ECO:0007669"/>
    <property type="project" value="UniProtKB-KW"/>
</dbReference>